<dbReference type="EMBL" id="QJJK01000013">
    <property type="protein sequence ID" value="PXW53540.1"/>
    <property type="molecule type" value="Genomic_DNA"/>
</dbReference>
<dbReference type="InterPro" id="IPR052896">
    <property type="entry name" value="GGT-like_enzyme"/>
</dbReference>
<evidence type="ECO:0000313" key="2">
    <source>
        <dbReference type="Proteomes" id="UP000248021"/>
    </source>
</evidence>
<dbReference type="RefSeq" id="WP_110377512.1">
    <property type="nucleotide sequence ID" value="NZ_JAHBRY010000001.1"/>
</dbReference>
<comment type="caution">
    <text evidence="1">The sequence shown here is derived from an EMBL/GenBank/DDBJ whole genome shotgun (WGS) entry which is preliminary data.</text>
</comment>
<reference evidence="1 2" key="1">
    <citation type="submission" date="2018-05" db="EMBL/GenBank/DDBJ databases">
        <title>Genomic Encyclopedia of Type Strains, Phase IV (KMG-IV): sequencing the most valuable type-strain genomes for metagenomic binning, comparative biology and taxonomic classification.</title>
        <authorList>
            <person name="Goeker M."/>
        </authorList>
    </citation>
    <scope>NUCLEOTIDE SEQUENCE [LARGE SCALE GENOMIC DNA]</scope>
    <source>
        <strain evidence="1 2">DSM 6462</strain>
    </source>
</reference>
<protein>
    <submittedName>
        <fullName evidence="1">Gamma-glutamyltranspeptidase/glutathione hydrolase</fullName>
    </submittedName>
</protein>
<gene>
    <name evidence="1" type="ORF">C7450_11328</name>
</gene>
<dbReference type="PANTHER" id="PTHR43881">
    <property type="entry name" value="GAMMA-GLUTAMYLTRANSPEPTIDASE (AFU_ORTHOLOGUE AFUA_4G13580)"/>
    <property type="match status" value="1"/>
</dbReference>
<dbReference type="Pfam" id="PF01019">
    <property type="entry name" value="G_glu_transpept"/>
    <property type="match status" value="1"/>
</dbReference>
<dbReference type="InterPro" id="IPR043137">
    <property type="entry name" value="GGT_ssub_C"/>
</dbReference>
<dbReference type="PRINTS" id="PR01210">
    <property type="entry name" value="GGTRANSPTASE"/>
</dbReference>
<evidence type="ECO:0000313" key="1">
    <source>
        <dbReference type="EMBL" id="PXW53540.1"/>
    </source>
</evidence>
<dbReference type="OrthoDB" id="9781342at2"/>
<keyword evidence="2" id="KW-1185">Reference proteome</keyword>
<dbReference type="InterPro" id="IPR029055">
    <property type="entry name" value="Ntn_hydrolases_N"/>
</dbReference>
<accession>A0A2V3TXZ9</accession>
<dbReference type="GO" id="GO:0016787">
    <property type="term" value="F:hydrolase activity"/>
    <property type="evidence" value="ECO:0007669"/>
    <property type="project" value="UniProtKB-KW"/>
</dbReference>
<sequence>MLNTVRSQRGMVTAPHHLASEAGLRVLRDGGNAIEAAIAMAATLAVVYPHMTGIGGDGFWIIAPPGGDPIAIDACGRAARAATPDLYNDAGLSLVPTRGPLAANTVAGTVSGWREAQQLSTTLGGGLPLGRILEDAIWYAENGFPVSASQAELTQAKLAELRNAPGFAATFLPDGRLPTTGEFMRLPALAATLRRLAAAGFDDLYRGELGRRLASDLAAIGAPLTQLDLADHHAITASPLATTLRGGIRLVNCPPPTQGVASLMILAIFDRLQVTADAETFGHVHGLVEATKRAFVLRDRLVGDPASMAETAQDQLQPERLDSLAAAIDMRQAMPWPAEPSGGDTVWLGAIDANGVAVSFIQSIFFEFGSGCVLPETGVLWQNRGSSFSLSDGIRQLGPGRKPFHTLNPAAASFPDGRVMVYGTMGGEGQPQTQAAIFTRYGIYGQDLQSAITAPRWLLGKTWGEDSVTLKVENRFSDSLIADLRGAGHDVALVDAFTSTMGHAGAIVRHANGLLEGASDPRSDGAAIGY</sequence>
<keyword evidence="1" id="KW-0378">Hydrolase</keyword>
<dbReference type="Gene3D" id="1.10.246.130">
    <property type="match status" value="1"/>
</dbReference>
<dbReference type="SUPFAM" id="SSF56235">
    <property type="entry name" value="N-terminal nucleophile aminohydrolases (Ntn hydrolases)"/>
    <property type="match status" value="1"/>
</dbReference>
<dbReference type="Gene3D" id="3.60.20.40">
    <property type="match status" value="1"/>
</dbReference>
<dbReference type="InterPro" id="IPR043138">
    <property type="entry name" value="GGT_lsub"/>
</dbReference>
<dbReference type="PANTHER" id="PTHR43881:SF5">
    <property type="entry name" value="GAMMA-GLUTAMYLTRANSPEPTIDASE"/>
    <property type="match status" value="1"/>
</dbReference>
<proteinExistence type="predicted"/>
<name>A0A2V3TXZ9_9HYPH</name>
<dbReference type="AlphaFoldDB" id="A0A2V3TXZ9"/>
<dbReference type="Proteomes" id="UP000248021">
    <property type="component" value="Unassembled WGS sequence"/>
</dbReference>
<organism evidence="1 2">
    <name type="scientific">Chelatococcus asaccharovorans</name>
    <dbReference type="NCBI Taxonomy" id="28210"/>
    <lineage>
        <taxon>Bacteria</taxon>
        <taxon>Pseudomonadati</taxon>
        <taxon>Pseudomonadota</taxon>
        <taxon>Alphaproteobacteria</taxon>
        <taxon>Hyphomicrobiales</taxon>
        <taxon>Chelatococcaceae</taxon>
        <taxon>Chelatococcus</taxon>
    </lineage>
</organism>